<feature type="compositionally biased region" description="Low complexity" evidence="1">
    <location>
        <begin position="16"/>
        <end position="45"/>
    </location>
</feature>
<sequence>MAPPSRRYRSTRVRPASEFSGTASGAATSLAPASTRTSTASCTSPPSTPRKRPGRVGGHGGPDVGDHRCVPGAPGDTG</sequence>
<accession>A0A0A9CUY9</accession>
<evidence type="ECO:0000313" key="2">
    <source>
        <dbReference type="EMBL" id="JAD79421.1"/>
    </source>
</evidence>
<reference evidence="2" key="2">
    <citation type="journal article" date="2015" name="Data Brief">
        <title>Shoot transcriptome of the giant reed, Arundo donax.</title>
        <authorList>
            <person name="Barrero R.A."/>
            <person name="Guerrero F.D."/>
            <person name="Moolhuijzen P."/>
            <person name="Goolsby J.A."/>
            <person name="Tidwell J."/>
            <person name="Bellgard S.E."/>
            <person name="Bellgard M.I."/>
        </authorList>
    </citation>
    <scope>NUCLEOTIDE SEQUENCE</scope>
    <source>
        <tissue evidence="2">Shoot tissue taken approximately 20 cm above the soil surface</tissue>
    </source>
</reference>
<dbReference type="EMBL" id="GBRH01218474">
    <property type="protein sequence ID" value="JAD79421.1"/>
    <property type="molecule type" value="Transcribed_RNA"/>
</dbReference>
<dbReference type="AlphaFoldDB" id="A0A0A9CUY9"/>
<organism evidence="2">
    <name type="scientific">Arundo donax</name>
    <name type="common">Giant reed</name>
    <name type="synonym">Donax arundinaceus</name>
    <dbReference type="NCBI Taxonomy" id="35708"/>
    <lineage>
        <taxon>Eukaryota</taxon>
        <taxon>Viridiplantae</taxon>
        <taxon>Streptophyta</taxon>
        <taxon>Embryophyta</taxon>
        <taxon>Tracheophyta</taxon>
        <taxon>Spermatophyta</taxon>
        <taxon>Magnoliopsida</taxon>
        <taxon>Liliopsida</taxon>
        <taxon>Poales</taxon>
        <taxon>Poaceae</taxon>
        <taxon>PACMAD clade</taxon>
        <taxon>Arundinoideae</taxon>
        <taxon>Arundineae</taxon>
        <taxon>Arundo</taxon>
    </lineage>
</organism>
<name>A0A0A9CUY9_ARUDO</name>
<feature type="region of interest" description="Disordered" evidence="1">
    <location>
        <begin position="1"/>
        <end position="78"/>
    </location>
</feature>
<protein>
    <submittedName>
        <fullName evidence="2">Uncharacterized protein</fullName>
    </submittedName>
</protein>
<feature type="compositionally biased region" description="Basic residues" evidence="1">
    <location>
        <begin position="1"/>
        <end position="12"/>
    </location>
</feature>
<proteinExistence type="predicted"/>
<reference evidence="2" key="1">
    <citation type="submission" date="2014-09" db="EMBL/GenBank/DDBJ databases">
        <authorList>
            <person name="Magalhaes I.L.F."/>
            <person name="Oliveira U."/>
            <person name="Santos F.R."/>
            <person name="Vidigal T.H.D.A."/>
            <person name="Brescovit A.D."/>
            <person name="Santos A.J."/>
        </authorList>
    </citation>
    <scope>NUCLEOTIDE SEQUENCE</scope>
    <source>
        <tissue evidence="2">Shoot tissue taken approximately 20 cm above the soil surface</tissue>
    </source>
</reference>
<evidence type="ECO:0000256" key="1">
    <source>
        <dbReference type="SAM" id="MobiDB-lite"/>
    </source>
</evidence>